<dbReference type="Proteomes" id="UP000829504">
    <property type="component" value="Chromosome"/>
</dbReference>
<sequence>MKAFPILLSALLLAACGKSEAPAEPAQNAAEAAPKPVFKVKYIDNNAIAGLDLGQSSEGKTNDGKKQISYPINGLSEQNVIQLIGNHPNDLEVISGKCMETGDKGEPLGWTENGKCHALFAKLVGNIAEDGDKLTGYLLSHAALQPYQAGKSGYAAVQNGRYILELDSEGMFYFRRRHY</sequence>
<dbReference type="EMBL" id="CP094242">
    <property type="protein sequence ID" value="UNV88350.1"/>
    <property type="molecule type" value="Genomic_DNA"/>
</dbReference>
<name>A0A0C1EB97_9NEIS</name>
<dbReference type="PATRIC" id="fig|1056807.3.peg.2343"/>
<dbReference type="AlphaFoldDB" id="A0A0C1EB97"/>
<organism evidence="2 4">
    <name type="scientific">Morococcus cerebrosus</name>
    <dbReference type="NCBI Taxonomy" id="1056807"/>
    <lineage>
        <taxon>Bacteria</taxon>
        <taxon>Pseudomonadati</taxon>
        <taxon>Pseudomonadota</taxon>
        <taxon>Betaproteobacteria</taxon>
        <taxon>Neisseriales</taxon>
        <taxon>Neisseriaceae</taxon>
        <taxon>Morococcus</taxon>
    </lineage>
</organism>
<evidence type="ECO:0000313" key="5">
    <source>
        <dbReference type="Proteomes" id="UP000829504"/>
    </source>
</evidence>
<keyword evidence="5" id="KW-1185">Reference proteome</keyword>
<dbReference type="RefSeq" id="WP_039410050.1">
    <property type="nucleotide sequence ID" value="NZ_CP094242.1"/>
</dbReference>
<reference evidence="2 4" key="1">
    <citation type="submission" date="2014-12" db="EMBL/GenBank/DDBJ databases">
        <title>Genome sequence of Morococcus cerebrosus.</title>
        <authorList>
            <person name="Shin S.-K."/>
            <person name="Yi H."/>
        </authorList>
    </citation>
    <scope>NUCLEOTIDE SEQUENCE [LARGE SCALE GENOMIC DNA]</scope>
    <source>
        <strain evidence="2 4">CIP 81.93</strain>
    </source>
</reference>
<evidence type="ECO:0000256" key="1">
    <source>
        <dbReference type="SAM" id="SignalP"/>
    </source>
</evidence>
<evidence type="ECO:0008006" key="6">
    <source>
        <dbReference type="Google" id="ProtNLM"/>
    </source>
</evidence>
<gene>
    <name evidence="2" type="ORF">MCC93_24410</name>
    <name evidence="3" type="ORF">MON37_05385</name>
</gene>
<evidence type="ECO:0000313" key="4">
    <source>
        <dbReference type="Proteomes" id="UP000031390"/>
    </source>
</evidence>
<feature type="signal peptide" evidence="1">
    <location>
        <begin position="1"/>
        <end position="23"/>
    </location>
</feature>
<feature type="chain" id="PRO_5002144062" description="Lipoprotein" evidence="1">
    <location>
        <begin position="24"/>
        <end position="179"/>
    </location>
</feature>
<dbReference type="EMBL" id="JUFZ01000117">
    <property type="protein sequence ID" value="KIC06113.1"/>
    <property type="molecule type" value="Genomic_DNA"/>
</dbReference>
<reference evidence="3 5" key="2">
    <citation type="submission" date="2022-03" db="EMBL/GenBank/DDBJ databases">
        <title>Genome sequencing of Morococcus cerebrosus.</title>
        <authorList>
            <person name="Baek M.-G."/>
            <person name="Yi H."/>
        </authorList>
    </citation>
    <scope>NUCLEOTIDE SEQUENCE [LARGE SCALE GENOMIC DNA]</scope>
    <source>
        <strain evidence="3 5">CIP 81.93</strain>
    </source>
</reference>
<evidence type="ECO:0000313" key="3">
    <source>
        <dbReference type="EMBL" id="UNV88350.1"/>
    </source>
</evidence>
<accession>A0A0C1EB97</accession>
<keyword evidence="1" id="KW-0732">Signal</keyword>
<protein>
    <recommendedName>
        <fullName evidence="6">Lipoprotein</fullName>
    </recommendedName>
</protein>
<dbReference type="Proteomes" id="UP000031390">
    <property type="component" value="Unassembled WGS sequence"/>
</dbReference>
<evidence type="ECO:0000313" key="2">
    <source>
        <dbReference type="EMBL" id="KIC06113.1"/>
    </source>
</evidence>
<proteinExistence type="predicted"/>
<dbReference type="PROSITE" id="PS51257">
    <property type="entry name" value="PROKAR_LIPOPROTEIN"/>
    <property type="match status" value="1"/>
</dbReference>